<feature type="domain" description="C2H2-type" evidence="3">
    <location>
        <begin position="421"/>
        <end position="446"/>
    </location>
</feature>
<accession>A0A9N9GAR3</accession>
<proteinExistence type="predicted"/>
<keyword evidence="1" id="KW-0479">Metal-binding</keyword>
<feature type="region of interest" description="Disordered" evidence="2">
    <location>
        <begin position="71"/>
        <end position="91"/>
    </location>
</feature>
<keyword evidence="1" id="KW-0863">Zinc-finger</keyword>
<dbReference type="GO" id="GO:0008270">
    <property type="term" value="F:zinc ion binding"/>
    <property type="evidence" value="ECO:0007669"/>
    <property type="project" value="UniProtKB-KW"/>
</dbReference>
<comment type="caution">
    <text evidence="4">The sequence shown here is derived from an EMBL/GenBank/DDBJ whole genome shotgun (WGS) entry which is preliminary data.</text>
</comment>
<protein>
    <submittedName>
        <fullName evidence="4">4805_t:CDS:1</fullName>
    </submittedName>
</protein>
<evidence type="ECO:0000313" key="4">
    <source>
        <dbReference type="EMBL" id="CAG8593230.1"/>
    </source>
</evidence>
<evidence type="ECO:0000256" key="1">
    <source>
        <dbReference type="PROSITE-ProRule" id="PRU00042"/>
    </source>
</evidence>
<evidence type="ECO:0000256" key="2">
    <source>
        <dbReference type="SAM" id="MobiDB-lite"/>
    </source>
</evidence>
<feature type="compositionally biased region" description="Basic and acidic residues" evidence="2">
    <location>
        <begin position="382"/>
        <end position="405"/>
    </location>
</feature>
<evidence type="ECO:0000259" key="3">
    <source>
        <dbReference type="PROSITE" id="PS50157"/>
    </source>
</evidence>
<feature type="compositionally biased region" description="Polar residues" evidence="2">
    <location>
        <begin position="149"/>
        <end position="170"/>
    </location>
</feature>
<feature type="region of interest" description="Disordered" evidence="2">
    <location>
        <begin position="119"/>
        <end position="170"/>
    </location>
</feature>
<dbReference type="EMBL" id="CAJVPK010001620">
    <property type="protein sequence ID" value="CAG8593230.1"/>
    <property type="molecule type" value="Genomic_DNA"/>
</dbReference>
<organism evidence="4 5">
    <name type="scientific">Diversispora eburnea</name>
    <dbReference type="NCBI Taxonomy" id="1213867"/>
    <lineage>
        <taxon>Eukaryota</taxon>
        <taxon>Fungi</taxon>
        <taxon>Fungi incertae sedis</taxon>
        <taxon>Mucoromycota</taxon>
        <taxon>Glomeromycotina</taxon>
        <taxon>Glomeromycetes</taxon>
        <taxon>Diversisporales</taxon>
        <taxon>Diversisporaceae</taxon>
        <taxon>Diversispora</taxon>
    </lineage>
</organism>
<dbReference type="Gene3D" id="3.30.160.60">
    <property type="entry name" value="Classic Zinc Finger"/>
    <property type="match status" value="2"/>
</dbReference>
<dbReference type="InterPro" id="IPR036236">
    <property type="entry name" value="Znf_C2H2_sf"/>
</dbReference>
<feature type="region of interest" description="Disordered" evidence="2">
    <location>
        <begin position="377"/>
        <end position="406"/>
    </location>
</feature>
<sequence>MSISQYTNISSQRKHICYWVGCNMSFPNMMEIQTHLKNLHIEFLDKNANSFQCYWKDCNASGFESKHKLRHTDGGLRQQNQDFNRPTRPPQRYELFTNNQVDSSGKFNLQANEVIVIDDDESEKNSNSIHKEKSVHNINTTEEQKSTNDSKTSPTSNNMGESNNRQENEITQETKMQISKLQSTNGMSSKQPPLSSKRHTFRAVYPNETSIEFVNQSQTTNINLTNQQSNTLNQMSHTSLPSLMTKSLTSNPSTYNITTSNKTSNTSDDSHLEIIESILSGPSHSGSSFESLTIEQQNKKLLHIVSVQAQEIKKLKIKNAIQEELIKKAESDLEFQTKITKLLQDQNRRSDDKLRSMWVEMLCKKLRIREEEHISSKSFKRQKLEDQANSKDSNGRKDMDIDPWEKPLSPNTNISIITQAYICEWEGCGKSFRTKLALKAHVPSEHLYGSILHIKVDKISPGPTNTTNTNV</sequence>
<keyword evidence="5" id="KW-1185">Reference proteome</keyword>
<dbReference type="AlphaFoldDB" id="A0A9N9GAR3"/>
<gene>
    <name evidence="4" type="ORF">DEBURN_LOCUS9162</name>
</gene>
<dbReference type="InterPro" id="IPR013087">
    <property type="entry name" value="Znf_C2H2_type"/>
</dbReference>
<dbReference type="SMART" id="SM00355">
    <property type="entry name" value="ZnF_C2H2"/>
    <property type="match status" value="2"/>
</dbReference>
<dbReference type="PROSITE" id="PS50157">
    <property type="entry name" value="ZINC_FINGER_C2H2_2"/>
    <property type="match status" value="1"/>
</dbReference>
<dbReference type="SUPFAM" id="SSF57667">
    <property type="entry name" value="beta-beta-alpha zinc fingers"/>
    <property type="match status" value="1"/>
</dbReference>
<keyword evidence="1" id="KW-0862">Zinc</keyword>
<reference evidence="4" key="1">
    <citation type="submission" date="2021-06" db="EMBL/GenBank/DDBJ databases">
        <authorList>
            <person name="Kallberg Y."/>
            <person name="Tangrot J."/>
            <person name="Rosling A."/>
        </authorList>
    </citation>
    <scope>NUCLEOTIDE SEQUENCE</scope>
    <source>
        <strain evidence="4">AZ414A</strain>
    </source>
</reference>
<dbReference type="PROSITE" id="PS00028">
    <property type="entry name" value="ZINC_FINGER_C2H2_1"/>
    <property type="match status" value="2"/>
</dbReference>
<dbReference type="Proteomes" id="UP000789706">
    <property type="component" value="Unassembled WGS sequence"/>
</dbReference>
<name>A0A9N9GAR3_9GLOM</name>
<evidence type="ECO:0000313" key="5">
    <source>
        <dbReference type="Proteomes" id="UP000789706"/>
    </source>
</evidence>
<dbReference type="OrthoDB" id="2408782at2759"/>